<evidence type="ECO:0000256" key="12">
    <source>
        <dbReference type="ARBA" id="ARBA00023239"/>
    </source>
</evidence>
<feature type="domain" description="YjeF N-terminal" evidence="21">
    <location>
        <begin position="26"/>
        <end position="208"/>
    </location>
</feature>
<evidence type="ECO:0000256" key="17">
    <source>
        <dbReference type="HAMAP-Rule" id="MF_01965"/>
    </source>
</evidence>
<comment type="function">
    <text evidence="18">Catalyzes the epimerization of the S- and R-forms of NAD(P)HX, a damaged form of NAD(P)H that is a result of enzymatic or heat-dependent hydration. This is a prerequisite for the S-specific NAD(P)H-hydrate dehydratase to allow the repair of both epimers of NAD(P)HX.</text>
</comment>
<evidence type="ECO:0000256" key="11">
    <source>
        <dbReference type="ARBA" id="ARBA00023235"/>
    </source>
</evidence>
<keyword evidence="11 18" id="KW-0413">Isomerase</keyword>
<evidence type="ECO:0000256" key="1">
    <source>
        <dbReference type="ARBA" id="ARBA00000013"/>
    </source>
</evidence>
<dbReference type="CDD" id="cd01171">
    <property type="entry name" value="YXKO-related"/>
    <property type="match status" value="1"/>
</dbReference>
<comment type="cofactor">
    <cofactor evidence="17">
        <name>Mg(2+)</name>
        <dbReference type="ChEBI" id="CHEBI:18420"/>
    </cofactor>
</comment>
<keyword evidence="5 18" id="KW-0479">Metal-binding</keyword>
<comment type="cofactor">
    <cofactor evidence="18 19">
        <name>K(+)</name>
        <dbReference type="ChEBI" id="CHEBI:29103"/>
    </cofactor>
    <text evidence="18 19">Binds 1 potassium ion per subunit.</text>
</comment>
<comment type="catalytic activity">
    <reaction evidence="15 17 19">
        <text>(6S)-NADHX + ADP = AMP + phosphate + NADH + H(+)</text>
        <dbReference type="Rhea" id="RHEA:32223"/>
        <dbReference type="ChEBI" id="CHEBI:15378"/>
        <dbReference type="ChEBI" id="CHEBI:43474"/>
        <dbReference type="ChEBI" id="CHEBI:57945"/>
        <dbReference type="ChEBI" id="CHEBI:64074"/>
        <dbReference type="ChEBI" id="CHEBI:456215"/>
        <dbReference type="ChEBI" id="CHEBI:456216"/>
        <dbReference type="EC" id="4.2.1.136"/>
    </reaction>
</comment>
<evidence type="ECO:0000256" key="7">
    <source>
        <dbReference type="ARBA" id="ARBA00022840"/>
    </source>
</evidence>
<dbReference type="GO" id="GO:0046872">
    <property type="term" value="F:metal ion binding"/>
    <property type="evidence" value="ECO:0007669"/>
    <property type="project" value="UniProtKB-UniRule"/>
</dbReference>
<evidence type="ECO:0000256" key="10">
    <source>
        <dbReference type="ARBA" id="ARBA00023027"/>
    </source>
</evidence>
<dbReference type="InterPro" id="IPR004443">
    <property type="entry name" value="YjeF_N_dom"/>
</dbReference>
<dbReference type="PANTHER" id="PTHR12592">
    <property type="entry name" value="ATP-DEPENDENT (S)-NAD(P)H-HYDRATE DEHYDRATASE FAMILY MEMBER"/>
    <property type="match status" value="1"/>
</dbReference>
<protein>
    <recommendedName>
        <fullName evidence="19">Bifunctional NAD(P)H-hydrate repair enzyme</fullName>
    </recommendedName>
    <alternativeName>
        <fullName evidence="19">Nicotinamide nucleotide repair protein</fullName>
    </alternativeName>
    <domain>
        <recommendedName>
            <fullName evidence="19">ADP-dependent (S)-NAD(P)H-hydrate dehydratase</fullName>
            <ecNumber evidence="19">4.2.1.136</ecNumber>
        </recommendedName>
        <alternativeName>
            <fullName evidence="19">ADP-dependent NAD(P)HX dehydratase</fullName>
        </alternativeName>
    </domain>
    <domain>
        <recommendedName>
            <fullName evidence="19">NAD(P)H-hydrate epimerase</fullName>
            <ecNumber evidence="19">5.1.99.6</ecNumber>
        </recommendedName>
    </domain>
</protein>
<feature type="binding site" evidence="17">
    <location>
        <position position="411"/>
    </location>
    <ligand>
        <name>AMP</name>
        <dbReference type="ChEBI" id="CHEBI:456215"/>
    </ligand>
</feature>
<dbReference type="Gene3D" id="3.40.1190.20">
    <property type="match status" value="1"/>
</dbReference>
<evidence type="ECO:0000256" key="13">
    <source>
        <dbReference type="ARBA" id="ARBA00023268"/>
    </source>
</evidence>
<keyword evidence="12 17" id="KW-0456">Lyase</keyword>
<evidence type="ECO:0000256" key="2">
    <source>
        <dbReference type="ARBA" id="ARBA00000909"/>
    </source>
</evidence>
<dbReference type="Gene3D" id="3.40.50.10260">
    <property type="entry name" value="YjeF N-terminal domain"/>
    <property type="match status" value="1"/>
</dbReference>
<comment type="similarity">
    <text evidence="17">Belongs to the NnrD/CARKD family.</text>
</comment>
<evidence type="ECO:0000259" key="21">
    <source>
        <dbReference type="PROSITE" id="PS51385"/>
    </source>
</evidence>
<feature type="binding site" evidence="18">
    <location>
        <position position="173"/>
    </location>
    <ligand>
        <name>(6S)-NADPHX</name>
        <dbReference type="ChEBI" id="CHEBI:64076"/>
    </ligand>
</feature>
<evidence type="ECO:0000313" key="22">
    <source>
        <dbReference type="EMBL" id="NVO66867.1"/>
    </source>
</evidence>
<dbReference type="InterPro" id="IPR029056">
    <property type="entry name" value="Ribokinase-like"/>
</dbReference>
<comment type="function">
    <text evidence="17">Catalyzes the dehydration of the S-form of NAD(P)HX at the expense of ADP, which is converted to AMP. Together with NAD(P)HX epimerase, which catalyzes the epimerization of the S- and R-forms, the enzyme allows the repair of both epimers of NAD(P)HX, a damaged form of NAD(P)H that is a result of enzymatic or heat-dependent hydration.</text>
</comment>
<evidence type="ECO:0000313" key="23">
    <source>
        <dbReference type="Proteomes" id="UP000570823"/>
    </source>
</evidence>
<comment type="similarity">
    <text evidence="18">Belongs to the NnrE/AIBP family.</text>
</comment>
<comment type="function">
    <text evidence="14 19">Bifunctional enzyme that catalyzes the epimerization of the S- and R-forms of NAD(P)HX and the dehydration of the S-form of NAD(P)HX at the expense of ADP, which is converted to AMP. This allows the repair of both epimers of NAD(P)HX, a damaged form of NAD(P)H that is a result of enzymatic or heat-dependent hydration.</text>
</comment>
<dbReference type="HAMAP" id="MF_01965">
    <property type="entry name" value="NADHX_dehydratase"/>
    <property type="match status" value="1"/>
</dbReference>
<feature type="binding site" evidence="18">
    <location>
        <position position="140"/>
    </location>
    <ligand>
        <name>K(+)</name>
        <dbReference type="ChEBI" id="CHEBI:29103"/>
    </ligand>
</feature>
<evidence type="ECO:0000256" key="15">
    <source>
        <dbReference type="ARBA" id="ARBA00048238"/>
    </source>
</evidence>
<dbReference type="GO" id="GO:0052856">
    <property type="term" value="F:NAD(P)HX epimerase activity"/>
    <property type="evidence" value="ECO:0007669"/>
    <property type="project" value="UniProtKB-UniRule"/>
</dbReference>
<dbReference type="RefSeq" id="WP_176788518.1">
    <property type="nucleotide sequence ID" value="NZ_JABXWR010000001.1"/>
</dbReference>
<evidence type="ECO:0000256" key="14">
    <source>
        <dbReference type="ARBA" id="ARBA00025153"/>
    </source>
</evidence>
<feature type="binding site" evidence="18">
    <location>
        <begin position="144"/>
        <end position="150"/>
    </location>
    <ligand>
        <name>(6S)-NADPHX</name>
        <dbReference type="ChEBI" id="CHEBI:64076"/>
    </ligand>
</feature>
<evidence type="ECO:0000259" key="20">
    <source>
        <dbReference type="PROSITE" id="PS51383"/>
    </source>
</evidence>
<evidence type="ECO:0000256" key="16">
    <source>
        <dbReference type="ARBA" id="ARBA00049209"/>
    </source>
</evidence>
<evidence type="ECO:0000256" key="4">
    <source>
        <dbReference type="ARBA" id="ARBA00009524"/>
    </source>
</evidence>
<feature type="binding site" evidence="17">
    <location>
        <position position="347"/>
    </location>
    <ligand>
        <name>(6S)-NADPHX</name>
        <dbReference type="ChEBI" id="CHEBI:64076"/>
    </ligand>
</feature>
<evidence type="ECO:0000256" key="5">
    <source>
        <dbReference type="ARBA" id="ARBA00022723"/>
    </source>
</evidence>
<keyword evidence="6 17" id="KW-0547">Nucleotide-binding</keyword>
<comment type="catalytic activity">
    <reaction evidence="16 17 19">
        <text>(6S)-NADPHX + ADP = AMP + phosphate + NADPH + H(+)</text>
        <dbReference type="Rhea" id="RHEA:32235"/>
        <dbReference type="ChEBI" id="CHEBI:15378"/>
        <dbReference type="ChEBI" id="CHEBI:43474"/>
        <dbReference type="ChEBI" id="CHEBI:57783"/>
        <dbReference type="ChEBI" id="CHEBI:64076"/>
        <dbReference type="ChEBI" id="CHEBI:456215"/>
        <dbReference type="ChEBI" id="CHEBI:456216"/>
        <dbReference type="EC" id="4.2.1.136"/>
    </reaction>
</comment>
<dbReference type="PROSITE" id="PS51383">
    <property type="entry name" value="YJEF_C_3"/>
    <property type="match status" value="1"/>
</dbReference>
<keyword evidence="10 17" id="KW-0520">NAD</keyword>
<comment type="caution">
    <text evidence="17">Lacks conserved residue(s) required for the propagation of feature annotation.</text>
</comment>
<dbReference type="NCBIfam" id="TIGR00196">
    <property type="entry name" value="yjeF_cterm"/>
    <property type="match status" value="1"/>
</dbReference>
<feature type="binding site" evidence="17">
    <location>
        <position position="412"/>
    </location>
    <ligand>
        <name>(6S)-NADPHX</name>
        <dbReference type="ChEBI" id="CHEBI:64076"/>
    </ligand>
</feature>
<dbReference type="InterPro" id="IPR036652">
    <property type="entry name" value="YjeF_N_dom_sf"/>
</dbReference>
<comment type="caution">
    <text evidence="22">The sequence shown here is derived from an EMBL/GenBank/DDBJ whole genome shotgun (WGS) entry which is preliminary data.</text>
</comment>
<keyword evidence="7 17" id="KW-0067">ATP-binding</keyword>
<comment type="catalytic activity">
    <reaction evidence="1 18 19">
        <text>(6R)-NADHX = (6S)-NADHX</text>
        <dbReference type="Rhea" id="RHEA:32215"/>
        <dbReference type="ChEBI" id="CHEBI:64074"/>
        <dbReference type="ChEBI" id="CHEBI:64075"/>
        <dbReference type="EC" id="5.1.99.6"/>
    </reaction>
</comment>
<dbReference type="Pfam" id="PF01256">
    <property type="entry name" value="Carb_kinase"/>
    <property type="match status" value="1"/>
</dbReference>
<keyword evidence="23" id="KW-1185">Reference proteome</keyword>
<evidence type="ECO:0000256" key="18">
    <source>
        <dbReference type="HAMAP-Rule" id="MF_01966"/>
    </source>
</evidence>
<dbReference type="AlphaFoldDB" id="A0A7K4HP84"/>
<dbReference type="EMBL" id="JABXWR010000001">
    <property type="protein sequence ID" value="NVO66867.1"/>
    <property type="molecule type" value="Genomic_DNA"/>
</dbReference>
<dbReference type="SUPFAM" id="SSF53613">
    <property type="entry name" value="Ribokinase-like"/>
    <property type="match status" value="1"/>
</dbReference>
<evidence type="ECO:0000256" key="9">
    <source>
        <dbReference type="ARBA" id="ARBA00022958"/>
    </source>
</evidence>
<feature type="domain" description="YjeF C-terminal" evidence="20">
    <location>
        <begin position="210"/>
        <end position="468"/>
    </location>
</feature>
<keyword evidence="9 18" id="KW-0630">Potassium</keyword>
<dbReference type="GO" id="GO:0046496">
    <property type="term" value="P:nicotinamide nucleotide metabolic process"/>
    <property type="evidence" value="ECO:0007669"/>
    <property type="project" value="UniProtKB-UniRule"/>
</dbReference>
<dbReference type="HAMAP" id="MF_01966">
    <property type="entry name" value="NADHX_epimerase"/>
    <property type="match status" value="1"/>
</dbReference>
<dbReference type="GO" id="GO:0005524">
    <property type="term" value="F:ATP binding"/>
    <property type="evidence" value="ECO:0007669"/>
    <property type="project" value="UniProtKB-UniRule"/>
</dbReference>
<dbReference type="OrthoDB" id="15148at2157"/>
<dbReference type="Proteomes" id="UP000570823">
    <property type="component" value="Unassembled WGS sequence"/>
</dbReference>
<dbReference type="GO" id="GO:0110051">
    <property type="term" value="P:metabolite repair"/>
    <property type="evidence" value="ECO:0007669"/>
    <property type="project" value="TreeGrafter"/>
</dbReference>
<dbReference type="NCBIfam" id="TIGR00197">
    <property type="entry name" value="yjeF_nterm"/>
    <property type="match status" value="1"/>
</dbReference>
<keyword evidence="8 17" id="KW-0521">NADP</keyword>
<dbReference type="InterPro" id="IPR000631">
    <property type="entry name" value="CARKD"/>
</dbReference>
<dbReference type="EC" id="4.2.1.136" evidence="19"/>
<proteinExistence type="inferred from homology"/>
<evidence type="ECO:0000256" key="3">
    <source>
        <dbReference type="ARBA" id="ARBA00006001"/>
    </source>
</evidence>
<comment type="similarity">
    <text evidence="3 19">In the N-terminal section; belongs to the NnrE/AIBP family.</text>
</comment>
<evidence type="ECO:0000256" key="6">
    <source>
        <dbReference type="ARBA" id="ARBA00022741"/>
    </source>
</evidence>
<dbReference type="PANTHER" id="PTHR12592:SF0">
    <property type="entry name" value="ATP-DEPENDENT (S)-NAD(P)H-HYDRATE DEHYDRATASE"/>
    <property type="match status" value="1"/>
</dbReference>
<keyword evidence="13" id="KW-0511">Multifunctional enzyme</keyword>
<accession>A0A7K4HP84</accession>
<dbReference type="PIRSF" id="PIRSF017184">
    <property type="entry name" value="Nnr"/>
    <property type="match status" value="1"/>
</dbReference>
<dbReference type="Pfam" id="PF03853">
    <property type="entry name" value="YjeF_N"/>
    <property type="match status" value="1"/>
</dbReference>
<comment type="subunit">
    <text evidence="17">Homotetramer.</text>
</comment>
<feature type="binding site" evidence="18">
    <location>
        <position position="72"/>
    </location>
    <ligand>
        <name>K(+)</name>
        <dbReference type="ChEBI" id="CHEBI:29103"/>
    </ligand>
</feature>
<sequence>MQDLLSPDLVELAAFCESGVISPERMRAVDRNAAALGVSGLRLMEAAGLALACAVRESAPERVLVLCGRGNNGGDGLVAARHLQDLTVDVVVPACGSATPEFLAQRAALCHCAVAVHEVAVPAGVEALAPLFDRADVIVDAMLGTGVAGAVREPIAAMIGRANLSAARIVAADVPTPGMRSDLVLAFHRPKAPGVRAAGIGIPLAAEVFAGPGDLLCLRPKSPSAHKGAGGEVLVVGGGPYQGAPFLAGMAALRAGADIVRVASPAYVPCPDLIHVPLAGAAIGQEHLEVLLPLAERADVVLCGNGLGTRSHAVVEALARVAPRLVLDADALRMPLPVGTATIYTPHAAEFVRMTGRSLSESLADRARTVRHAVPAGAAVLLKGAIDIVSDGERVRFNRTGCPAMTVGGTGDILAGVAAALFCRLSAFDAACAAAYANGRAGEAAAGGRDAGMTATEMLLHIPEVLYG</sequence>
<dbReference type="PROSITE" id="PS51385">
    <property type="entry name" value="YJEF_N"/>
    <property type="match status" value="1"/>
</dbReference>
<feature type="binding site" evidence="18">
    <location>
        <position position="176"/>
    </location>
    <ligand>
        <name>K(+)</name>
        <dbReference type="ChEBI" id="CHEBI:29103"/>
    </ligand>
</feature>
<comment type="catalytic activity">
    <reaction evidence="2 18 19">
        <text>(6R)-NADPHX = (6S)-NADPHX</text>
        <dbReference type="Rhea" id="RHEA:32227"/>
        <dbReference type="ChEBI" id="CHEBI:64076"/>
        <dbReference type="ChEBI" id="CHEBI:64077"/>
        <dbReference type="EC" id="5.1.99.6"/>
    </reaction>
</comment>
<dbReference type="EC" id="5.1.99.6" evidence="19"/>
<reference evidence="22 23" key="1">
    <citation type="submission" date="2020-06" db="EMBL/GenBank/DDBJ databases">
        <title>Methanofollis fontis sp. nov., a methanogen isolated from marine sediments near a cold seep at Four-Way Closure Ridge offshore southwestern Taiwan.</title>
        <authorList>
            <person name="Chen S.-C."/>
            <person name="Teng N.-H."/>
            <person name="Lin Y.-S."/>
            <person name="Lai M.-C."/>
            <person name="Chen H.-H."/>
            <person name="Wang C.-C."/>
        </authorList>
    </citation>
    <scope>NUCLEOTIDE SEQUENCE [LARGE SCALE GENOMIC DNA]</scope>
    <source>
        <strain evidence="22 23">DSM 2702</strain>
    </source>
</reference>
<evidence type="ECO:0000256" key="19">
    <source>
        <dbReference type="PIRNR" id="PIRNR017184"/>
    </source>
</evidence>
<feature type="binding site" evidence="17">
    <location>
        <position position="306"/>
    </location>
    <ligand>
        <name>(6S)-NADPHX</name>
        <dbReference type="ChEBI" id="CHEBI:64076"/>
    </ligand>
</feature>
<name>A0A7K4HP84_9EURY</name>
<evidence type="ECO:0000256" key="8">
    <source>
        <dbReference type="ARBA" id="ARBA00022857"/>
    </source>
</evidence>
<feature type="binding site" evidence="17">
    <location>
        <position position="244"/>
    </location>
    <ligand>
        <name>(6S)-NADPHX</name>
        <dbReference type="ChEBI" id="CHEBI:64076"/>
    </ligand>
</feature>
<organism evidence="22 23">
    <name type="scientific">Methanofollis tationis</name>
    <dbReference type="NCBI Taxonomy" id="81417"/>
    <lineage>
        <taxon>Archaea</taxon>
        <taxon>Methanobacteriati</taxon>
        <taxon>Methanobacteriota</taxon>
        <taxon>Stenosarchaea group</taxon>
        <taxon>Methanomicrobia</taxon>
        <taxon>Methanomicrobiales</taxon>
        <taxon>Methanomicrobiaceae</taxon>
        <taxon>Methanofollis</taxon>
    </lineage>
</organism>
<gene>
    <name evidence="17" type="primary">nnrD</name>
    <name evidence="18" type="synonym">nnrE</name>
    <name evidence="22" type="ORF">HWN36_05995</name>
</gene>
<dbReference type="InterPro" id="IPR030677">
    <property type="entry name" value="Nnr"/>
</dbReference>
<dbReference type="GO" id="GO:0052855">
    <property type="term" value="F:ADP-dependent NAD(P)H-hydrate dehydratase activity"/>
    <property type="evidence" value="ECO:0007669"/>
    <property type="project" value="UniProtKB-UniRule"/>
</dbReference>
<feature type="binding site" evidence="18">
    <location>
        <begin position="71"/>
        <end position="75"/>
    </location>
    <ligand>
        <name>(6S)-NADPHX</name>
        <dbReference type="ChEBI" id="CHEBI:64076"/>
    </ligand>
</feature>
<comment type="similarity">
    <text evidence="4 19">In the C-terminal section; belongs to the NnrD/CARKD family.</text>
</comment>
<dbReference type="SUPFAM" id="SSF64153">
    <property type="entry name" value="YjeF N-terminal domain-like"/>
    <property type="match status" value="1"/>
</dbReference>